<keyword evidence="3" id="KW-0238">DNA-binding</keyword>
<dbReference type="RefSeq" id="WP_354558056.1">
    <property type="nucleotide sequence ID" value="NZ_JBEPMB010000008.1"/>
</dbReference>
<protein>
    <submittedName>
        <fullName evidence="6">LacI family transcriptional regulator</fullName>
    </submittedName>
</protein>
<dbReference type="PROSITE" id="PS50932">
    <property type="entry name" value="HTH_LACI_2"/>
    <property type="match status" value="1"/>
</dbReference>
<dbReference type="PANTHER" id="PTHR30146:SF148">
    <property type="entry name" value="HTH-TYPE TRANSCRIPTIONAL REPRESSOR PURR-RELATED"/>
    <property type="match status" value="1"/>
</dbReference>
<dbReference type="InterPro" id="IPR046335">
    <property type="entry name" value="LacI/GalR-like_sensor"/>
</dbReference>
<evidence type="ECO:0000313" key="7">
    <source>
        <dbReference type="Proteomes" id="UP001549047"/>
    </source>
</evidence>
<dbReference type="Pfam" id="PF00356">
    <property type="entry name" value="LacI"/>
    <property type="match status" value="1"/>
</dbReference>
<dbReference type="SUPFAM" id="SSF47413">
    <property type="entry name" value="lambda repressor-like DNA-binding domains"/>
    <property type="match status" value="1"/>
</dbReference>
<keyword evidence="4" id="KW-0804">Transcription</keyword>
<evidence type="ECO:0000259" key="5">
    <source>
        <dbReference type="PROSITE" id="PS50932"/>
    </source>
</evidence>
<sequence>MTEQGVGGSGERVTIRHVAKDAGVSVAAVSKVMRNAYGVSDQLRQKVEASIEKLNYRPSFAARGMRGRTYTIGILVIELTNPFLPPVIESVIGHLSDNGYKALVGVGHSVDQIEASMIEAMIDNRMDGVIVIAPRIGGKFLETFAQQIPIVTIAHHEPNATTYDTVNSDDREGARLAVRAMLDRGYRDIAMVGYDSRAAAATEVARQREAGYLDVMKEAGLERQARILRLPPPGEDRSQVLKAILQTRDRPRAMFVWSDLDAIPFLSTCQSLGIRVPEDIAVIGYDNSPPAAIPLVGLSSVDQNPEEMGRVAADLLLSRMTGRRKTQHVLIKPGVVVRKTI</sequence>
<keyword evidence="2" id="KW-0805">Transcription regulation</keyword>
<reference evidence="6 7" key="1">
    <citation type="submission" date="2024-06" db="EMBL/GenBank/DDBJ databases">
        <title>Genomic Encyclopedia of Type Strains, Phase IV (KMG-IV): sequencing the most valuable type-strain genomes for metagenomic binning, comparative biology and taxonomic classification.</title>
        <authorList>
            <person name="Goeker M."/>
        </authorList>
    </citation>
    <scope>NUCLEOTIDE SEQUENCE [LARGE SCALE GENOMIC DNA]</scope>
    <source>
        <strain evidence="6 7">DSM 29780</strain>
    </source>
</reference>
<proteinExistence type="predicted"/>
<dbReference type="Gene3D" id="3.40.50.2300">
    <property type="match status" value="2"/>
</dbReference>
<gene>
    <name evidence="6" type="ORF">ABID16_003937</name>
</gene>
<keyword evidence="7" id="KW-1185">Reference proteome</keyword>
<keyword evidence="1" id="KW-0678">Repressor</keyword>
<comment type="caution">
    <text evidence="6">The sequence shown here is derived from an EMBL/GenBank/DDBJ whole genome shotgun (WGS) entry which is preliminary data.</text>
</comment>
<evidence type="ECO:0000256" key="1">
    <source>
        <dbReference type="ARBA" id="ARBA00022491"/>
    </source>
</evidence>
<organism evidence="6 7">
    <name type="scientific">Rhizobium aquaticum</name>
    <dbReference type="NCBI Taxonomy" id="1549636"/>
    <lineage>
        <taxon>Bacteria</taxon>
        <taxon>Pseudomonadati</taxon>
        <taxon>Pseudomonadota</taxon>
        <taxon>Alphaproteobacteria</taxon>
        <taxon>Hyphomicrobiales</taxon>
        <taxon>Rhizobiaceae</taxon>
        <taxon>Rhizobium/Agrobacterium group</taxon>
        <taxon>Rhizobium</taxon>
    </lineage>
</organism>
<evidence type="ECO:0000256" key="2">
    <source>
        <dbReference type="ARBA" id="ARBA00023015"/>
    </source>
</evidence>
<dbReference type="CDD" id="cd06267">
    <property type="entry name" value="PBP1_LacI_sugar_binding-like"/>
    <property type="match status" value="1"/>
</dbReference>
<dbReference type="SUPFAM" id="SSF53822">
    <property type="entry name" value="Periplasmic binding protein-like I"/>
    <property type="match status" value="1"/>
</dbReference>
<accession>A0ABV2J6N4</accession>
<dbReference type="InterPro" id="IPR010982">
    <property type="entry name" value="Lambda_DNA-bd_dom_sf"/>
</dbReference>
<dbReference type="EMBL" id="JBEPMB010000008">
    <property type="protein sequence ID" value="MET3615590.1"/>
    <property type="molecule type" value="Genomic_DNA"/>
</dbReference>
<evidence type="ECO:0000256" key="3">
    <source>
        <dbReference type="ARBA" id="ARBA00023125"/>
    </source>
</evidence>
<evidence type="ECO:0000313" key="6">
    <source>
        <dbReference type="EMBL" id="MET3615590.1"/>
    </source>
</evidence>
<dbReference type="Gene3D" id="1.10.260.40">
    <property type="entry name" value="lambda repressor-like DNA-binding domains"/>
    <property type="match status" value="1"/>
</dbReference>
<name>A0ABV2J6N4_9HYPH</name>
<dbReference type="SMART" id="SM00354">
    <property type="entry name" value="HTH_LACI"/>
    <property type="match status" value="1"/>
</dbReference>
<dbReference type="InterPro" id="IPR000843">
    <property type="entry name" value="HTH_LacI"/>
</dbReference>
<dbReference type="InterPro" id="IPR028082">
    <property type="entry name" value="Peripla_BP_I"/>
</dbReference>
<evidence type="ECO:0000256" key="4">
    <source>
        <dbReference type="ARBA" id="ARBA00023163"/>
    </source>
</evidence>
<dbReference type="PANTHER" id="PTHR30146">
    <property type="entry name" value="LACI-RELATED TRANSCRIPTIONAL REPRESSOR"/>
    <property type="match status" value="1"/>
</dbReference>
<dbReference type="Pfam" id="PF13377">
    <property type="entry name" value="Peripla_BP_3"/>
    <property type="match status" value="1"/>
</dbReference>
<feature type="domain" description="HTH lacI-type" evidence="5">
    <location>
        <begin position="13"/>
        <end position="67"/>
    </location>
</feature>
<dbReference type="Proteomes" id="UP001549047">
    <property type="component" value="Unassembled WGS sequence"/>
</dbReference>
<dbReference type="CDD" id="cd01392">
    <property type="entry name" value="HTH_LacI"/>
    <property type="match status" value="1"/>
</dbReference>